<proteinExistence type="inferred from homology"/>
<dbReference type="Gene3D" id="4.10.910.10">
    <property type="entry name" value="30s ribosomal protein s13, domain 2"/>
    <property type="match status" value="1"/>
</dbReference>
<comment type="subunit">
    <text evidence="7">Part of the 30S ribosomal subunit. Forms a loose heterodimer with protein S19. Forms two bridges to the 50S subunit in the 70S ribosome.</text>
</comment>
<evidence type="ECO:0000256" key="3">
    <source>
        <dbReference type="ARBA" id="ARBA00022884"/>
    </source>
</evidence>
<dbReference type="NCBIfam" id="TIGR03631">
    <property type="entry name" value="uS13_bact"/>
    <property type="match status" value="1"/>
</dbReference>
<comment type="caution">
    <text evidence="11">The sequence shown here is derived from an EMBL/GenBank/DDBJ whole genome shotgun (WGS) entry which is preliminary data.</text>
</comment>
<evidence type="ECO:0000256" key="9">
    <source>
        <dbReference type="SAM" id="MobiDB-lite"/>
    </source>
</evidence>
<organism evidence="11 12">
    <name type="scientific">Candidatus Berkelbacteria bacterium RIFOXYA2_FULL_43_10</name>
    <dbReference type="NCBI Taxonomy" id="1797472"/>
    <lineage>
        <taxon>Bacteria</taxon>
        <taxon>Candidatus Berkelbacteria</taxon>
    </lineage>
</organism>
<dbReference type="InterPro" id="IPR010979">
    <property type="entry name" value="Ribosomal_uS13-like_H2TH"/>
</dbReference>
<dbReference type="PANTHER" id="PTHR10871">
    <property type="entry name" value="30S RIBOSOMAL PROTEIN S13/40S RIBOSOMAL PROTEIN S18"/>
    <property type="match status" value="1"/>
</dbReference>
<evidence type="ECO:0000313" key="12">
    <source>
        <dbReference type="Proteomes" id="UP000178583"/>
    </source>
</evidence>
<protein>
    <recommendedName>
        <fullName evidence="6 7">Small ribosomal subunit protein uS13</fullName>
    </recommendedName>
</protein>
<comment type="function">
    <text evidence="7">Located at the top of the head of the 30S subunit, it contacts several helices of the 16S rRNA. In the 70S ribosome it contacts the 23S rRNA (bridge B1a) and protein L5 of the 50S subunit (bridge B1b), connecting the 2 subunits; these bridges are implicated in subunit movement. Contacts the tRNAs in the A and P-sites.</text>
</comment>
<dbReference type="Gene3D" id="1.10.8.50">
    <property type="match status" value="1"/>
</dbReference>
<keyword evidence="4 7" id="KW-0689">Ribosomal protein</keyword>
<dbReference type="EMBL" id="MEZY01000020">
    <property type="protein sequence ID" value="OGD64371.1"/>
    <property type="molecule type" value="Genomic_DNA"/>
</dbReference>
<keyword evidence="5 7" id="KW-0687">Ribonucleoprotein</keyword>
<accession>A0A1F5EAK4</accession>
<dbReference type="PIRSF" id="PIRSF002134">
    <property type="entry name" value="Ribosomal_S13"/>
    <property type="match status" value="1"/>
</dbReference>
<dbReference type="Proteomes" id="UP000178583">
    <property type="component" value="Unassembled WGS sequence"/>
</dbReference>
<dbReference type="PROSITE" id="PS00646">
    <property type="entry name" value="RIBOSOMAL_S13_1"/>
    <property type="match status" value="1"/>
</dbReference>
<dbReference type="InterPro" id="IPR018269">
    <property type="entry name" value="Ribosomal_uS13_CS"/>
</dbReference>
<evidence type="ECO:0000256" key="2">
    <source>
        <dbReference type="ARBA" id="ARBA00022730"/>
    </source>
</evidence>
<dbReference type="GO" id="GO:0005829">
    <property type="term" value="C:cytosol"/>
    <property type="evidence" value="ECO:0007669"/>
    <property type="project" value="TreeGrafter"/>
</dbReference>
<dbReference type="PROSITE" id="PS50159">
    <property type="entry name" value="RIBOSOMAL_S13_2"/>
    <property type="match status" value="1"/>
</dbReference>
<dbReference type="InterPro" id="IPR019980">
    <property type="entry name" value="Ribosomal_uS13_bac-type"/>
</dbReference>
<evidence type="ECO:0000256" key="1">
    <source>
        <dbReference type="ARBA" id="ARBA00008080"/>
    </source>
</evidence>
<dbReference type="HAMAP" id="MF_01315">
    <property type="entry name" value="Ribosomal_uS13"/>
    <property type="match status" value="1"/>
</dbReference>
<evidence type="ECO:0000256" key="5">
    <source>
        <dbReference type="ARBA" id="ARBA00023274"/>
    </source>
</evidence>
<dbReference type="Pfam" id="PF00416">
    <property type="entry name" value="Ribosomal_S13"/>
    <property type="match status" value="1"/>
</dbReference>
<dbReference type="FunFam" id="1.10.8.50:FF:000001">
    <property type="entry name" value="30S ribosomal protein S13"/>
    <property type="match status" value="1"/>
</dbReference>
<evidence type="ECO:0000256" key="4">
    <source>
        <dbReference type="ARBA" id="ARBA00022980"/>
    </source>
</evidence>
<feature type="transmembrane region" description="Helical" evidence="10">
    <location>
        <begin position="15"/>
        <end position="34"/>
    </location>
</feature>
<dbReference type="STRING" id="1797472.A2215_01475"/>
<keyword evidence="3 7" id="KW-0694">RNA-binding</keyword>
<name>A0A1F5EAK4_9BACT</name>
<sequence>MVRISGVNIQDNKQVAYSLTAIFGIGLSTSKKILRRCKIDEKKKVSELSDADVEIIRGVLGSDYRVEGDLKMQISQNIKRLKEISSYRGIRHMKGLPVRGQRTKTNARTKRGRKMTVGSGKKAPSQKT</sequence>
<reference evidence="11 12" key="1">
    <citation type="journal article" date="2016" name="Nat. Commun.">
        <title>Thousands of microbial genomes shed light on interconnected biogeochemical processes in an aquifer system.</title>
        <authorList>
            <person name="Anantharaman K."/>
            <person name="Brown C.T."/>
            <person name="Hug L.A."/>
            <person name="Sharon I."/>
            <person name="Castelle C.J."/>
            <person name="Probst A.J."/>
            <person name="Thomas B.C."/>
            <person name="Singh A."/>
            <person name="Wilkins M.J."/>
            <person name="Karaoz U."/>
            <person name="Brodie E.L."/>
            <person name="Williams K.H."/>
            <person name="Hubbard S.S."/>
            <person name="Banfield J.F."/>
        </authorList>
    </citation>
    <scope>NUCLEOTIDE SEQUENCE [LARGE SCALE GENOMIC DNA]</scope>
</reference>
<feature type="compositionally biased region" description="Basic residues" evidence="9">
    <location>
        <begin position="101"/>
        <end position="114"/>
    </location>
</feature>
<dbReference type="AlphaFoldDB" id="A0A1F5EAK4"/>
<feature type="region of interest" description="Disordered" evidence="9">
    <location>
        <begin position="93"/>
        <end position="128"/>
    </location>
</feature>
<dbReference type="PANTHER" id="PTHR10871:SF1">
    <property type="entry name" value="SMALL RIBOSOMAL SUBUNIT PROTEIN US13M"/>
    <property type="match status" value="1"/>
</dbReference>
<dbReference type="GO" id="GO:0003735">
    <property type="term" value="F:structural constituent of ribosome"/>
    <property type="evidence" value="ECO:0007669"/>
    <property type="project" value="InterPro"/>
</dbReference>
<keyword evidence="10" id="KW-1133">Transmembrane helix</keyword>
<dbReference type="GO" id="GO:0019843">
    <property type="term" value="F:rRNA binding"/>
    <property type="evidence" value="ECO:0007669"/>
    <property type="project" value="UniProtKB-UniRule"/>
</dbReference>
<dbReference type="InterPro" id="IPR027437">
    <property type="entry name" value="Rbsml_uS13_C"/>
</dbReference>
<keyword evidence="10" id="KW-0812">Transmembrane</keyword>
<dbReference type="GO" id="GO:0015935">
    <property type="term" value="C:small ribosomal subunit"/>
    <property type="evidence" value="ECO:0007669"/>
    <property type="project" value="TreeGrafter"/>
</dbReference>
<keyword evidence="7" id="KW-0820">tRNA-binding</keyword>
<dbReference type="InterPro" id="IPR001892">
    <property type="entry name" value="Ribosomal_uS13"/>
</dbReference>
<evidence type="ECO:0000256" key="8">
    <source>
        <dbReference type="RuleBase" id="RU003830"/>
    </source>
</evidence>
<keyword evidence="10" id="KW-0472">Membrane</keyword>
<dbReference type="GO" id="GO:0006412">
    <property type="term" value="P:translation"/>
    <property type="evidence" value="ECO:0007669"/>
    <property type="project" value="UniProtKB-UniRule"/>
</dbReference>
<gene>
    <name evidence="7" type="primary">rpsM</name>
    <name evidence="11" type="ORF">A2215_01475</name>
</gene>
<evidence type="ECO:0000256" key="7">
    <source>
        <dbReference type="HAMAP-Rule" id="MF_01315"/>
    </source>
</evidence>
<keyword evidence="2 7" id="KW-0699">rRNA-binding</keyword>
<comment type="similarity">
    <text evidence="1 7 8">Belongs to the universal ribosomal protein uS13 family.</text>
</comment>
<dbReference type="SUPFAM" id="SSF46946">
    <property type="entry name" value="S13-like H2TH domain"/>
    <property type="match status" value="1"/>
</dbReference>
<evidence type="ECO:0000256" key="10">
    <source>
        <dbReference type="SAM" id="Phobius"/>
    </source>
</evidence>
<dbReference type="GO" id="GO:0000049">
    <property type="term" value="F:tRNA binding"/>
    <property type="evidence" value="ECO:0007669"/>
    <property type="project" value="UniProtKB-UniRule"/>
</dbReference>
<evidence type="ECO:0000313" key="11">
    <source>
        <dbReference type="EMBL" id="OGD64371.1"/>
    </source>
</evidence>
<evidence type="ECO:0000256" key="6">
    <source>
        <dbReference type="ARBA" id="ARBA00035166"/>
    </source>
</evidence>